<dbReference type="SUPFAM" id="SSF82153">
    <property type="entry name" value="FAS1 domain"/>
    <property type="match status" value="1"/>
</dbReference>
<protein>
    <recommendedName>
        <fullName evidence="3">FAS1 domain-containing protein</fullName>
    </recommendedName>
</protein>
<name>A0A7J6HKD0_CANSA</name>
<dbReference type="Pfam" id="PF02469">
    <property type="entry name" value="Fasciclin"/>
    <property type="match status" value="1"/>
</dbReference>
<evidence type="ECO:0000313" key="5">
    <source>
        <dbReference type="Proteomes" id="UP000583929"/>
    </source>
</evidence>
<accession>A0A7J6HKD0</accession>
<evidence type="ECO:0000259" key="3">
    <source>
        <dbReference type="PROSITE" id="PS50213"/>
    </source>
</evidence>
<dbReference type="InterPro" id="IPR036378">
    <property type="entry name" value="FAS1_dom_sf"/>
</dbReference>
<comment type="caution">
    <text evidence="4">The sequence shown here is derived from an EMBL/GenBank/DDBJ whole genome shotgun (WGS) entry which is preliminary data.</text>
</comment>
<proteinExistence type="inferred from homology"/>
<keyword evidence="5" id="KW-1185">Reference proteome</keyword>
<dbReference type="PANTHER" id="PTHR37232">
    <property type="entry name" value="FASCICLIN DOMAIN PROTEIN"/>
    <property type="match status" value="1"/>
</dbReference>
<dbReference type="InterPro" id="IPR000782">
    <property type="entry name" value="FAS1_domain"/>
</dbReference>
<comment type="similarity">
    <text evidence="1">Belongs to the fasciclin-like AGP family.</text>
</comment>
<evidence type="ECO:0000313" key="4">
    <source>
        <dbReference type="EMBL" id="KAF4395696.1"/>
    </source>
</evidence>
<dbReference type="Proteomes" id="UP000583929">
    <property type="component" value="Unassembled WGS sequence"/>
</dbReference>
<organism evidence="4 5">
    <name type="scientific">Cannabis sativa</name>
    <name type="common">Hemp</name>
    <name type="synonym">Marijuana</name>
    <dbReference type="NCBI Taxonomy" id="3483"/>
    <lineage>
        <taxon>Eukaryota</taxon>
        <taxon>Viridiplantae</taxon>
        <taxon>Streptophyta</taxon>
        <taxon>Embryophyta</taxon>
        <taxon>Tracheophyta</taxon>
        <taxon>Spermatophyta</taxon>
        <taxon>Magnoliopsida</taxon>
        <taxon>eudicotyledons</taxon>
        <taxon>Gunneridae</taxon>
        <taxon>Pentapetalae</taxon>
        <taxon>rosids</taxon>
        <taxon>fabids</taxon>
        <taxon>Rosales</taxon>
        <taxon>Cannabaceae</taxon>
        <taxon>Cannabis</taxon>
    </lineage>
</organism>
<feature type="transmembrane region" description="Helical" evidence="2">
    <location>
        <begin position="88"/>
        <end position="108"/>
    </location>
</feature>
<reference evidence="4 5" key="1">
    <citation type="journal article" date="2020" name="bioRxiv">
        <title>Sequence and annotation of 42 cannabis genomes reveals extensive copy number variation in cannabinoid synthesis and pathogen resistance genes.</title>
        <authorList>
            <person name="Mckernan K.J."/>
            <person name="Helbert Y."/>
            <person name="Kane L.T."/>
            <person name="Ebling H."/>
            <person name="Zhang L."/>
            <person name="Liu B."/>
            <person name="Eaton Z."/>
            <person name="Mclaughlin S."/>
            <person name="Kingan S."/>
            <person name="Baybayan P."/>
            <person name="Concepcion G."/>
            <person name="Jordan M."/>
            <person name="Riva A."/>
            <person name="Barbazuk W."/>
            <person name="Harkins T."/>
        </authorList>
    </citation>
    <scope>NUCLEOTIDE SEQUENCE [LARGE SCALE GENOMIC DNA]</scope>
    <source>
        <strain evidence="5">cv. Jamaican Lion 4</strain>
        <tissue evidence="4">Leaf</tissue>
    </source>
</reference>
<keyword evidence="2" id="KW-1133">Transmembrane helix</keyword>
<dbReference type="Gene3D" id="2.30.180.10">
    <property type="entry name" value="FAS1 domain"/>
    <property type="match status" value="1"/>
</dbReference>
<sequence length="277" mass="31419">RKEYSVQPQIKSQRAEPELSLSQVPSPIENVSGLLSLVRSIHRKSEMNLLSFRMSKAARELLTPQQLTEKVSFCMIGMNRGRFLKTSISFVWLVVLFGCLFVVLISVLRLPEVSNSRKAIGLYHNTKTRESSESSSIGKFGEKMIEMLPEDLAFTVFVPSERAFERDLRLRKNESLVEKMNDDTYAVISRVLGFSAVPRTIITDDVSSGEEILYDSISGFVLYISKDVDGMLVVNRVRSEKVDIKRNKIVVHVMDGVIMDAEFEESVQPDDDDDEEK</sequence>
<feature type="domain" description="FAS1" evidence="3">
    <location>
        <begin position="124"/>
        <end position="258"/>
    </location>
</feature>
<evidence type="ECO:0000256" key="2">
    <source>
        <dbReference type="SAM" id="Phobius"/>
    </source>
</evidence>
<dbReference type="AlphaFoldDB" id="A0A7J6HKD0"/>
<feature type="non-terminal residue" evidence="4">
    <location>
        <position position="1"/>
    </location>
</feature>
<evidence type="ECO:0000256" key="1">
    <source>
        <dbReference type="ARBA" id="ARBA00007843"/>
    </source>
</evidence>
<gene>
    <name evidence="4" type="ORF">G4B88_013470</name>
</gene>
<dbReference type="EMBL" id="JAATIQ010000039">
    <property type="protein sequence ID" value="KAF4395696.1"/>
    <property type="molecule type" value="Genomic_DNA"/>
</dbReference>
<keyword evidence="2" id="KW-0812">Transmembrane</keyword>
<keyword evidence="2" id="KW-0472">Membrane</keyword>
<dbReference type="PROSITE" id="PS50213">
    <property type="entry name" value="FAS1"/>
    <property type="match status" value="1"/>
</dbReference>
<dbReference type="PANTHER" id="PTHR37232:SF2">
    <property type="entry name" value="FAS1 DOMAIN-CONTAINING PROTEIN"/>
    <property type="match status" value="1"/>
</dbReference>